<dbReference type="SUPFAM" id="SSF55205">
    <property type="entry name" value="EPT/RTPC-like"/>
    <property type="match status" value="1"/>
</dbReference>
<feature type="domain" description="RNA 3'-terminal phosphate cyclase" evidence="2">
    <location>
        <begin position="9"/>
        <end position="562"/>
    </location>
</feature>
<dbReference type="STRING" id="1658174.A0A1J9QX48"/>
<dbReference type="PANTHER" id="PTHR11096:SF0">
    <property type="entry name" value="RNA 3'-TERMINAL PHOSPHATE CYCLASE"/>
    <property type="match status" value="1"/>
</dbReference>
<dbReference type="VEuPathDB" id="FungiDB:ACJ73_08243"/>
<dbReference type="AlphaFoldDB" id="A0A1J9QX48"/>
<dbReference type="InterPro" id="IPR013792">
    <property type="entry name" value="RNA3'P_cycl/enolpyr_Trfase_a/b"/>
</dbReference>
<organism evidence="3 4">
    <name type="scientific">Blastomyces percursus</name>
    <dbReference type="NCBI Taxonomy" id="1658174"/>
    <lineage>
        <taxon>Eukaryota</taxon>
        <taxon>Fungi</taxon>
        <taxon>Dikarya</taxon>
        <taxon>Ascomycota</taxon>
        <taxon>Pezizomycotina</taxon>
        <taxon>Eurotiomycetes</taxon>
        <taxon>Eurotiomycetidae</taxon>
        <taxon>Onygenales</taxon>
        <taxon>Ajellomycetaceae</taxon>
        <taxon>Blastomyces</taxon>
    </lineage>
</organism>
<keyword evidence="4" id="KW-1185">Reference proteome</keyword>
<evidence type="ECO:0000256" key="1">
    <source>
        <dbReference type="SAM" id="MobiDB-lite"/>
    </source>
</evidence>
<dbReference type="InterPro" id="IPR023797">
    <property type="entry name" value="RNA3'_phos_cyclase_dom"/>
</dbReference>
<name>A0A1J9QX48_9EURO</name>
<sequence>MLYLDGSTLEGGGQLVRNALALSALTGRPVTINNIRGKRNGPRGLRRSHTAAIQFLAEICGGRIVGATVGSSDITFYPRDTEDTNLNGAVGKDEASSVLEKRVRLRPINLTLPIQSEYNIHLTTPGSIFLIFQALYPYLMYAGARLHRHSDGVNYSSISRAIKLNITGGTNISFSPSYDYVSQVLIPTFAILGLPNLSAKLNRRGWSTGTVQIGSVSFGIEPLALSSASGVMAEQSETEEAGQYRIGYPKQEPAARNLADESLGEMEPSLAFAPAFPRISLENLNPGYITRVDITILAPDTTLSQAAARRLSKKAHQRTRKDGKYMQHSTNRSEKHYFRGNAGSEPEFAEDESEVLGHSASGDRGLYGSAGLQSVSIRSFLENTAIQSVTKALRVFSDTNPRAANQPSPNEKPIVSIHTTEPTYDPSHIYLLLVAHTSTGFRLGKGQLYSEYQPEQGNKGGRNQSPQERMKTLLQGMVKECVAGLVDEFPVTTDAGTNDVPRIGTRGCLDTFTRDQVVVFQALGALDNDGESYQSSNQREEEGLSLHTRTAMWVSEQVLGVRV</sequence>
<accession>A0A1J9QX48</accession>
<dbReference type="Pfam" id="PF01137">
    <property type="entry name" value="RTC"/>
    <property type="match status" value="1"/>
</dbReference>
<proteinExistence type="predicted"/>
<dbReference type="Gene3D" id="3.65.10.20">
    <property type="entry name" value="RNA 3'-terminal phosphate cyclase domain"/>
    <property type="match status" value="2"/>
</dbReference>
<protein>
    <recommendedName>
        <fullName evidence="2">RNA 3'-terminal phosphate cyclase domain-containing protein</fullName>
    </recommendedName>
</protein>
<dbReference type="InterPro" id="IPR037136">
    <property type="entry name" value="RNA3'_phos_cyclase_dom_sf"/>
</dbReference>
<feature type="compositionally biased region" description="Polar residues" evidence="1">
    <location>
        <begin position="400"/>
        <end position="409"/>
    </location>
</feature>
<evidence type="ECO:0000313" key="4">
    <source>
        <dbReference type="Proteomes" id="UP000242791"/>
    </source>
</evidence>
<dbReference type="InterPro" id="IPR000228">
    <property type="entry name" value="RNA3'_term_phos_cyc"/>
</dbReference>
<evidence type="ECO:0000313" key="3">
    <source>
        <dbReference type="EMBL" id="OJD20420.1"/>
    </source>
</evidence>
<evidence type="ECO:0000259" key="2">
    <source>
        <dbReference type="Pfam" id="PF01137"/>
    </source>
</evidence>
<gene>
    <name evidence="3" type="ORF">ACJ73_08243</name>
</gene>
<dbReference type="EMBL" id="LGTZ01001882">
    <property type="protein sequence ID" value="OJD20420.1"/>
    <property type="molecule type" value="Genomic_DNA"/>
</dbReference>
<dbReference type="Proteomes" id="UP000242791">
    <property type="component" value="Unassembled WGS sequence"/>
</dbReference>
<dbReference type="GO" id="GO:0006396">
    <property type="term" value="P:RNA processing"/>
    <property type="evidence" value="ECO:0007669"/>
    <property type="project" value="InterPro"/>
</dbReference>
<reference evidence="3 4" key="1">
    <citation type="submission" date="2015-08" db="EMBL/GenBank/DDBJ databases">
        <title>Emmonsia species relationships and genome sequence.</title>
        <authorList>
            <person name="Cuomo C.A."/>
            <person name="Schwartz I.S."/>
            <person name="Kenyon C."/>
            <person name="De Hoog G.S."/>
            <person name="Govender N.P."/>
            <person name="Botha A."/>
            <person name="Moreno L."/>
            <person name="De Vries M."/>
            <person name="Munoz J.F."/>
            <person name="Stielow J.B."/>
        </authorList>
    </citation>
    <scope>NUCLEOTIDE SEQUENCE [LARGE SCALE GENOMIC DNA]</scope>
    <source>
        <strain evidence="3 4">EI222</strain>
    </source>
</reference>
<comment type="caution">
    <text evidence="3">The sequence shown here is derived from an EMBL/GenBank/DDBJ whole genome shotgun (WGS) entry which is preliminary data.</text>
</comment>
<feature type="region of interest" description="Disordered" evidence="1">
    <location>
        <begin position="400"/>
        <end position="419"/>
    </location>
</feature>
<dbReference type="GO" id="GO:0003963">
    <property type="term" value="F:RNA-3'-phosphate cyclase activity"/>
    <property type="evidence" value="ECO:0007669"/>
    <property type="project" value="TreeGrafter"/>
</dbReference>
<dbReference type="OrthoDB" id="25029at2759"/>
<dbReference type="GO" id="GO:0005634">
    <property type="term" value="C:nucleus"/>
    <property type="evidence" value="ECO:0007669"/>
    <property type="project" value="TreeGrafter"/>
</dbReference>
<dbReference type="PANTHER" id="PTHR11096">
    <property type="entry name" value="RNA 3' TERMINAL PHOSPHATE CYCLASE"/>
    <property type="match status" value="1"/>
</dbReference>